<dbReference type="InterPro" id="IPR010221">
    <property type="entry name" value="VCBS_dom"/>
</dbReference>
<gene>
    <name evidence="2" type="ORF">E5K00_01165</name>
</gene>
<dbReference type="Pfam" id="PF19408">
    <property type="entry name" value="PKD_6"/>
    <property type="match status" value="3"/>
</dbReference>
<dbReference type="NCBIfam" id="TIGR01965">
    <property type="entry name" value="VCBS_repeat"/>
    <property type="match status" value="1"/>
</dbReference>
<name>A0A4Z0Q2D0_9BACT</name>
<feature type="domain" description="PKD-like" evidence="1">
    <location>
        <begin position="1348"/>
        <end position="1414"/>
    </location>
</feature>
<evidence type="ECO:0000259" key="1">
    <source>
        <dbReference type="Pfam" id="PF19408"/>
    </source>
</evidence>
<feature type="domain" description="PKD-like" evidence="1">
    <location>
        <begin position="1607"/>
        <end position="1680"/>
    </location>
</feature>
<keyword evidence="3" id="KW-1185">Reference proteome</keyword>
<proteinExistence type="predicted"/>
<evidence type="ECO:0000313" key="3">
    <source>
        <dbReference type="Proteomes" id="UP000297549"/>
    </source>
</evidence>
<dbReference type="Gene3D" id="2.60.40.10">
    <property type="entry name" value="Immunoglobulins"/>
    <property type="match status" value="2"/>
</dbReference>
<accession>A0A4Z0Q2D0</accession>
<dbReference type="EMBL" id="SRLC01000001">
    <property type="protein sequence ID" value="TGE23855.1"/>
    <property type="molecule type" value="Genomic_DNA"/>
</dbReference>
<evidence type="ECO:0000313" key="2">
    <source>
        <dbReference type="EMBL" id="TGE23855.1"/>
    </source>
</evidence>
<dbReference type="Proteomes" id="UP000297549">
    <property type="component" value="Unassembled WGS sequence"/>
</dbReference>
<organism evidence="2 3">
    <name type="scientific">Hymenobacter aquaticus</name>
    <dbReference type="NCBI Taxonomy" id="1867101"/>
    <lineage>
        <taxon>Bacteria</taxon>
        <taxon>Pseudomonadati</taxon>
        <taxon>Bacteroidota</taxon>
        <taxon>Cytophagia</taxon>
        <taxon>Cytophagales</taxon>
        <taxon>Hymenobacteraceae</taxon>
        <taxon>Hymenobacter</taxon>
    </lineage>
</organism>
<feature type="domain" description="PKD-like" evidence="1">
    <location>
        <begin position="1439"/>
        <end position="1499"/>
    </location>
</feature>
<dbReference type="InterPro" id="IPR013783">
    <property type="entry name" value="Ig-like_fold"/>
</dbReference>
<dbReference type="InterPro" id="IPR045829">
    <property type="entry name" value="PKD_6"/>
</dbReference>
<dbReference type="InterPro" id="IPR026341">
    <property type="entry name" value="T9SS_type_B"/>
</dbReference>
<protein>
    <submittedName>
        <fullName evidence="2">Gliding motility-associated C-terminal domain-containing protein</fullName>
    </submittedName>
</protein>
<reference evidence="2 3" key="1">
    <citation type="submission" date="2019-04" db="EMBL/GenBank/DDBJ databases">
        <authorList>
            <person name="Feng G."/>
            <person name="Zhang J."/>
            <person name="Zhu H."/>
        </authorList>
    </citation>
    <scope>NUCLEOTIDE SEQUENCE [LARGE SCALE GENOMIC DNA]</scope>
    <source>
        <strain evidence="2 3">JCM 31653</strain>
    </source>
</reference>
<dbReference type="NCBIfam" id="TIGR04131">
    <property type="entry name" value="Bac_Flav_CTERM"/>
    <property type="match status" value="1"/>
</dbReference>
<dbReference type="OrthoDB" id="898151at2"/>
<sequence length="1964" mass="202344">MPPARRPSGAWSATSPAFSFPLYHHTRLAGPLQRSGLGLFLTDPYMHKTLLRSFWLLALLIGLRAAPATASHLVGGEMNYTYLDANGPAATPFRYRITVLLYINWECTNPTDVSNVPDGRCNIFVNIYNKQNGTRLNSGQAAQNFSCAQVSCSGRPSQNDSQPQGSYRLPRVANPSITPPLPGGCTLPGGPPPPVRLCRYEAIVNLPVSFDGYYVVYTDGTRNRSINNLLQPDNQNQTIFVDMAPPLLPNSSPTFSDTAVVVICQGDTSIVVNNAVDADGDRLIYSFSTPYNIAGAVGGPPPTAFTPPPPSVTYIPGYSATAPFGPGVGNYAFLNASNGLSKYATSQQGRYVVAVEVKEFRKINGNEVLIGSTRREIQLVSRQCQPNRAPQFTAGTLANKTFTIEEGETLNFNLAATDPDGNAISLKVNSVLLDGAGPFNASFGGDQGTVSGPTGTVTLTGTGGNVSGQFSFSSRCGNARSTLYDVVVTATDQTCGAKSVSDIFQIRVNRAAGPSGITGTPVICDQTQLYSYSATGPTPSSYLWKVKGGAIQGANSGATVQVRWNAPGTGRLTLQGVSGLGCPSDSVSRDIEIRPASSLAVTPTSATICAGGSTTLTASGAGAYTWTGGNQSFTGPTITVSPTQTTTYTVTSTDGVCTTSRQVTITVNPAAVADAGTDVTTCSGEAKPLGSAALSGYTYQWSPATGLSSATVAQPTFLQTNTGTASQQFTYTVTATTAQGCTATDVVLVTLNPAAVADAGTGKTICSGGSTTIGTPADGLAGRTYLWSPATGLSDPTAATPTVTLTNTGTAPLVVRYTLTVTTNGVCATSAGVDVKVNPAALADAGRDVFTCSGEAKTLGSTALAGYSYQWSPATGLSSTNVAQPTFLLTNTGTTPQQFTYTVTATTLEGCTATDVVLVTLNPAAVADAGTNKAFCSGGSAVLGNPASVVAGSSYLWSPATGLSSTAVATPTVTLTNTTSAPITTTYTLRVTTDRGCEDTQTVQVKVNPAAVADAGRDVFTCSGEAKTLGSAALTGYTYQWSPAVGLSSTTVAQPTFLQTNTGTTPLLFTYTLTATTPEGCTATSAVVVTLNPAAVADPGTNKTICSGGSAVLGNPASAVAGSSYLWSPATGLSDPTAVAPTVTLTNTGTTPTTVTYTLRVTTNQTCVDTKTVTVKVNPAAVADAGQGRQLCSNEASVLGTPAVAGYTYQWSPATNLSDPTIAQPVFQLANQGGSVELTYTLTVTNVQGCSATSTVRVSVYPQTVAEAGPDATLCAGKTVRLGATPARGGYGYQWSPATGLNDPTAAQPVFTAPAVTAPQTFTFVVQAVAPWNCPVTDTVRVTVNPQAPADNIQGAQSVCPTIEGVVYRIVNPRSTEYRWTVTGGTIVSGNGTASITVNWGGASATASVQAVARNQFQCDSDPVTLPVVINQRLATETPKGPTSVCLANGPYTYSVAPTTGSIYAWQITGGTQLSTGPGSVVVQWNGPGTGTIVVTETSNPNGGPVTCFGQSQALRVTVLPSPAANLTISGPDRVCLGGAVSFALPGAASSTYAFILNGAPLANTGNSATFTPTTAGPYLLTSQETNASGCAGPVVSRQFTVDPLPAAVTITGPASICPGPAGFGAQQYSVPNAPGATYAWTVVGGTILSGNGSSSITVSFTPGAEDRTISVTQTSSFGCAGPLASLTVRPDNVDLALRAASVAPGDRSITLGMVTVNPTANTSQIRILRRDAGTSAAFAQVGTVAKGTGSFTDTGVDADAKAYDYRLELLNNCGTTLASREHTTIRTTALATEGSKDGRQEGTVKVSWNAYKGFDVKEYQLFRTAGNGAAQLLATVPGTTLEQSFPSSSAGFDQCFRVVAVNSELAAITASSNDACVNFANDLVFYNIMTPNNDGINDAFFIRNIGLYSGYTMSFYNRWGKEVYKTDRYANDWKAEQQSAGVYYYLLTLSTGKTYKGWFEVIK</sequence>
<dbReference type="Pfam" id="PF13585">
    <property type="entry name" value="CHU_C"/>
    <property type="match status" value="1"/>
</dbReference>
<comment type="caution">
    <text evidence="2">The sequence shown here is derived from an EMBL/GenBank/DDBJ whole genome shotgun (WGS) entry which is preliminary data.</text>
</comment>